<feature type="compositionally biased region" description="Polar residues" evidence="1">
    <location>
        <begin position="1"/>
        <end position="12"/>
    </location>
</feature>
<accession>A0AAD4U7J0</accession>
<organism evidence="2 3">
    <name type="scientific">Ovis ammon polii</name>
    <dbReference type="NCBI Taxonomy" id="230172"/>
    <lineage>
        <taxon>Eukaryota</taxon>
        <taxon>Metazoa</taxon>
        <taxon>Chordata</taxon>
        <taxon>Craniata</taxon>
        <taxon>Vertebrata</taxon>
        <taxon>Euteleostomi</taxon>
        <taxon>Mammalia</taxon>
        <taxon>Eutheria</taxon>
        <taxon>Laurasiatheria</taxon>
        <taxon>Artiodactyla</taxon>
        <taxon>Ruminantia</taxon>
        <taxon>Pecora</taxon>
        <taxon>Bovidae</taxon>
        <taxon>Caprinae</taxon>
        <taxon>Ovis</taxon>
    </lineage>
</organism>
<dbReference type="AlphaFoldDB" id="A0AAD4U7J0"/>
<protein>
    <submittedName>
        <fullName evidence="2">Uncharacterized protein</fullName>
    </submittedName>
</protein>
<gene>
    <name evidence="2" type="ORF">MG293_011247</name>
</gene>
<proteinExistence type="predicted"/>
<feature type="compositionally biased region" description="Polar residues" evidence="1">
    <location>
        <begin position="37"/>
        <end position="54"/>
    </location>
</feature>
<dbReference type="EMBL" id="JAKZEL010000012">
    <property type="protein sequence ID" value="KAI4538980.1"/>
    <property type="molecule type" value="Genomic_DNA"/>
</dbReference>
<evidence type="ECO:0000313" key="3">
    <source>
        <dbReference type="Proteomes" id="UP001214576"/>
    </source>
</evidence>
<evidence type="ECO:0000256" key="1">
    <source>
        <dbReference type="SAM" id="MobiDB-lite"/>
    </source>
</evidence>
<keyword evidence="3" id="KW-1185">Reference proteome</keyword>
<reference evidence="2" key="1">
    <citation type="submission" date="2022-03" db="EMBL/GenBank/DDBJ databases">
        <title>Genomic analyses of argali, domestic sheep and their hybrids provide insights into chromosomal evolution, heterosis and genetic basis of agronomic traits.</title>
        <authorList>
            <person name="Li M."/>
        </authorList>
    </citation>
    <scope>NUCLEOTIDE SEQUENCE</scope>
    <source>
        <strain evidence="2">CAU-MHL-2022a</strain>
        <tissue evidence="2">Skin</tissue>
    </source>
</reference>
<sequence>MGGSETTASPPLTGSPARPEPQTERDRTGSPLFLPSDSLQHQSSTLIKGPSPSSGVHYLVQDGVIPPTTSSDPEGRADTYHRASCFISQNRNKKVIPPGKQETSKESRQLCAFKSTIVASEKPQGSRAKPNPSKRAREGTAAARQT</sequence>
<comment type="caution">
    <text evidence="2">The sequence shown here is derived from an EMBL/GenBank/DDBJ whole genome shotgun (WGS) entry which is preliminary data.</text>
</comment>
<evidence type="ECO:0000313" key="2">
    <source>
        <dbReference type="EMBL" id="KAI4538980.1"/>
    </source>
</evidence>
<name>A0AAD4U7J0_OVIAM</name>
<feature type="region of interest" description="Disordered" evidence="1">
    <location>
        <begin position="1"/>
        <end position="146"/>
    </location>
</feature>
<dbReference type="Proteomes" id="UP001214576">
    <property type="component" value="Unassembled WGS sequence"/>
</dbReference>